<reference evidence="2" key="1">
    <citation type="submission" date="2021-01" db="EMBL/GenBank/DDBJ databases">
        <title>Whole genome shotgun sequence of Rugosimonospora africana NBRC 104875.</title>
        <authorList>
            <person name="Komaki H."/>
            <person name="Tamura T."/>
        </authorList>
    </citation>
    <scope>NUCLEOTIDE SEQUENCE</scope>
    <source>
        <strain evidence="2">NBRC 104875</strain>
    </source>
</reference>
<feature type="domain" description="AB hydrolase-1" evidence="1">
    <location>
        <begin position="28"/>
        <end position="127"/>
    </location>
</feature>
<dbReference type="Pfam" id="PF00561">
    <property type="entry name" value="Abhydrolase_1"/>
    <property type="match status" value="1"/>
</dbReference>
<dbReference type="SUPFAM" id="SSF53474">
    <property type="entry name" value="alpha/beta-Hydrolases"/>
    <property type="match status" value="1"/>
</dbReference>
<gene>
    <name evidence="2" type="ORF">Raf01_50290</name>
</gene>
<dbReference type="PANTHER" id="PTHR43798">
    <property type="entry name" value="MONOACYLGLYCEROL LIPASE"/>
    <property type="match status" value="1"/>
</dbReference>
<dbReference type="InterPro" id="IPR000073">
    <property type="entry name" value="AB_hydrolase_1"/>
</dbReference>
<evidence type="ECO:0000313" key="2">
    <source>
        <dbReference type="EMBL" id="GIH16857.1"/>
    </source>
</evidence>
<proteinExistence type="predicted"/>
<dbReference type="PRINTS" id="PR00111">
    <property type="entry name" value="ABHYDROLASE"/>
</dbReference>
<comment type="caution">
    <text evidence="2">The sequence shown here is derived from an EMBL/GenBank/DDBJ whole genome shotgun (WGS) entry which is preliminary data.</text>
</comment>
<keyword evidence="3" id="KW-1185">Reference proteome</keyword>
<protein>
    <submittedName>
        <fullName evidence="2">Alpha/beta hydrolase</fullName>
    </submittedName>
</protein>
<accession>A0A8J3VS39</accession>
<dbReference type="AlphaFoldDB" id="A0A8J3VS39"/>
<sequence>MLDAALGTGRTVALPSGRVAYTERGSGPPVVFVHGLLVNANLWRKVVPAVADAGFRCLAPDWPLGSHRIPMPADADLTPSGIAGMIAEFLDALDLTDVTVVANDTGGALTQILMANHPQRLGRVVLTPCDAFEDFFPEPFTSLPKLVGLPGAIWLGSRLLRLPVVQRRPSAFGWLAKRGIPAGILDSYLRPGYDSRRIRRDTKRFIGGVHNRYTLAAAEALTGFGKPVLLVRARDDRIFPARLFERLAATLPDARLVTVADSYTFVSEDQPAELARLIVEFAA</sequence>
<keyword evidence="2" id="KW-0378">Hydrolase</keyword>
<dbReference type="GO" id="GO:0016787">
    <property type="term" value="F:hydrolase activity"/>
    <property type="evidence" value="ECO:0007669"/>
    <property type="project" value="UniProtKB-KW"/>
</dbReference>
<dbReference type="Proteomes" id="UP000642748">
    <property type="component" value="Unassembled WGS sequence"/>
</dbReference>
<dbReference type="Gene3D" id="3.40.50.1820">
    <property type="entry name" value="alpha/beta hydrolase"/>
    <property type="match status" value="1"/>
</dbReference>
<dbReference type="EMBL" id="BONZ01000048">
    <property type="protein sequence ID" value="GIH16857.1"/>
    <property type="molecule type" value="Genomic_DNA"/>
</dbReference>
<dbReference type="InterPro" id="IPR029058">
    <property type="entry name" value="AB_hydrolase_fold"/>
</dbReference>
<evidence type="ECO:0000313" key="3">
    <source>
        <dbReference type="Proteomes" id="UP000642748"/>
    </source>
</evidence>
<name>A0A8J3VS39_9ACTN</name>
<organism evidence="2 3">
    <name type="scientific">Rugosimonospora africana</name>
    <dbReference type="NCBI Taxonomy" id="556532"/>
    <lineage>
        <taxon>Bacteria</taxon>
        <taxon>Bacillati</taxon>
        <taxon>Actinomycetota</taxon>
        <taxon>Actinomycetes</taxon>
        <taxon>Micromonosporales</taxon>
        <taxon>Micromonosporaceae</taxon>
        <taxon>Rugosimonospora</taxon>
    </lineage>
</organism>
<dbReference type="RefSeq" id="WP_203920429.1">
    <property type="nucleotide sequence ID" value="NZ_BONZ01000048.1"/>
</dbReference>
<evidence type="ECO:0000259" key="1">
    <source>
        <dbReference type="Pfam" id="PF00561"/>
    </source>
</evidence>
<dbReference type="InterPro" id="IPR050266">
    <property type="entry name" value="AB_hydrolase_sf"/>
</dbReference>